<sequence>MVVQQHMMAGQMVFREIDAPLERVSVHGAGGTLVLAGDNLHPVAPAESVVETHALEGIGLADASARNGCQSVPHGVPQT</sequence>
<proteinExistence type="predicted"/>
<dbReference type="AlphaFoldDB" id="A0A381XFK4"/>
<reference evidence="1" key="1">
    <citation type="submission" date="2018-05" db="EMBL/GenBank/DDBJ databases">
        <authorList>
            <person name="Lanie J.A."/>
            <person name="Ng W.-L."/>
            <person name="Kazmierczak K.M."/>
            <person name="Andrzejewski T.M."/>
            <person name="Davidsen T.M."/>
            <person name="Wayne K.J."/>
            <person name="Tettelin H."/>
            <person name="Glass J.I."/>
            <person name="Rusch D."/>
            <person name="Podicherti R."/>
            <person name="Tsui H.-C.T."/>
            <person name="Winkler M.E."/>
        </authorList>
    </citation>
    <scope>NUCLEOTIDE SEQUENCE</scope>
</reference>
<dbReference type="EMBL" id="UINC01014942">
    <property type="protein sequence ID" value="SVA63322.1"/>
    <property type="molecule type" value="Genomic_DNA"/>
</dbReference>
<protein>
    <submittedName>
        <fullName evidence="1">Uncharacterized protein</fullName>
    </submittedName>
</protein>
<feature type="non-terminal residue" evidence="1">
    <location>
        <position position="79"/>
    </location>
</feature>
<organism evidence="1">
    <name type="scientific">marine metagenome</name>
    <dbReference type="NCBI Taxonomy" id="408172"/>
    <lineage>
        <taxon>unclassified sequences</taxon>
        <taxon>metagenomes</taxon>
        <taxon>ecological metagenomes</taxon>
    </lineage>
</organism>
<gene>
    <name evidence="1" type="ORF">METZ01_LOCUS116176</name>
</gene>
<name>A0A381XFK4_9ZZZZ</name>
<accession>A0A381XFK4</accession>
<evidence type="ECO:0000313" key="1">
    <source>
        <dbReference type="EMBL" id="SVA63322.1"/>
    </source>
</evidence>